<evidence type="ECO:0000313" key="3">
    <source>
        <dbReference type="Proteomes" id="UP000199758"/>
    </source>
</evidence>
<feature type="chain" id="PRO_5013336543" description="DUF3613 domain-containing protein" evidence="1">
    <location>
        <begin position="23"/>
        <end position="100"/>
    </location>
</feature>
<name>A0A1M5NTX1_9GAMM</name>
<dbReference type="Proteomes" id="UP000199758">
    <property type="component" value="Unassembled WGS sequence"/>
</dbReference>
<protein>
    <recommendedName>
        <fullName evidence="4">DUF3613 domain-containing protein</fullName>
    </recommendedName>
</protein>
<proteinExistence type="predicted"/>
<dbReference type="STRING" id="490188.SAMN04488068_1860"/>
<dbReference type="AlphaFoldDB" id="A0A1M5NTX1"/>
<dbReference type="RefSeq" id="WP_175550149.1">
    <property type="nucleotide sequence ID" value="NZ_FQWZ01000004.1"/>
</dbReference>
<feature type="signal peptide" evidence="1">
    <location>
        <begin position="1"/>
        <end position="22"/>
    </location>
</feature>
<dbReference type="InterPro" id="IPR022053">
    <property type="entry name" value="DUF3613"/>
</dbReference>
<organism evidence="2 3">
    <name type="scientific">Hydrocarboniphaga daqingensis</name>
    <dbReference type="NCBI Taxonomy" id="490188"/>
    <lineage>
        <taxon>Bacteria</taxon>
        <taxon>Pseudomonadati</taxon>
        <taxon>Pseudomonadota</taxon>
        <taxon>Gammaproteobacteria</taxon>
        <taxon>Nevskiales</taxon>
        <taxon>Nevskiaceae</taxon>
        <taxon>Hydrocarboniphaga</taxon>
    </lineage>
</organism>
<dbReference type="Pfam" id="PF12266">
    <property type="entry name" value="DUF3613"/>
    <property type="match status" value="1"/>
</dbReference>
<reference evidence="2 3" key="1">
    <citation type="submission" date="2016-11" db="EMBL/GenBank/DDBJ databases">
        <authorList>
            <person name="Jaros S."/>
            <person name="Januszkiewicz K."/>
            <person name="Wedrychowicz H."/>
        </authorList>
    </citation>
    <scope>NUCLEOTIDE SEQUENCE [LARGE SCALE GENOMIC DNA]</scope>
    <source>
        <strain evidence="2 3">CGMCC 1.7049</strain>
    </source>
</reference>
<gene>
    <name evidence="2" type="ORF">SAMN04488068_1860</name>
</gene>
<evidence type="ECO:0000313" key="2">
    <source>
        <dbReference type="EMBL" id="SHG92937.1"/>
    </source>
</evidence>
<accession>A0A1M5NTX1</accession>
<evidence type="ECO:0000256" key="1">
    <source>
        <dbReference type="SAM" id="SignalP"/>
    </source>
</evidence>
<sequence length="100" mass="10581">MKHVRFSMAFAALLSVTPAAYAQEPAAAADAAALEAEALESGRSTAAWLDLQVGNSVALSATRPMPGEVADQVFSRYVKSFSHPIPVEFARDRFIQGGGQ</sequence>
<dbReference type="EMBL" id="FQWZ01000004">
    <property type="protein sequence ID" value="SHG92937.1"/>
    <property type="molecule type" value="Genomic_DNA"/>
</dbReference>
<evidence type="ECO:0008006" key="4">
    <source>
        <dbReference type="Google" id="ProtNLM"/>
    </source>
</evidence>
<keyword evidence="3" id="KW-1185">Reference proteome</keyword>
<keyword evidence="1" id="KW-0732">Signal</keyword>